<reference evidence="2" key="1">
    <citation type="submission" date="2009-12" db="EMBL/GenBank/DDBJ databases">
        <authorList>
            <person name="Kielak A."/>
            <person name="van Veen J.A."/>
            <person name="Kowalchuk G.A."/>
        </authorList>
    </citation>
    <scope>NUCLEOTIDE SEQUENCE</scope>
</reference>
<proteinExistence type="predicted"/>
<dbReference type="InterPro" id="IPR011990">
    <property type="entry name" value="TPR-like_helical_dom_sf"/>
</dbReference>
<feature type="chain" id="PRO_5003180399" evidence="1">
    <location>
        <begin position="26"/>
        <end position="746"/>
    </location>
</feature>
<evidence type="ECO:0000313" key="2">
    <source>
        <dbReference type="EMBL" id="ADC36080.1"/>
    </source>
</evidence>
<dbReference type="InterPro" id="IPR027268">
    <property type="entry name" value="Peptidase_M4/M1_CTD_sf"/>
</dbReference>
<organism evidence="2">
    <name type="scientific">uncultured bacterium 164</name>
    <dbReference type="NCBI Taxonomy" id="698382"/>
    <lineage>
        <taxon>Bacteria</taxon>
        <taxon>environmental samples</taxon>
    </lineage>
</organism>
<dbReference type="AlphaFoldDB" id="E3T6Y6"/>
<reference evidence="2" key="2">
    <citation type="journal article" date="2010" name="Appl. Environ. Microbiol.">
        <title>Comparative analysis of acidobacterial genomic fragments from terrestrial and aquatic metagenomic libraries, with emphasis on acidobacteria subdivision 6.</title>
        <authorList>
            <person name="Kielak A.M."/>
            <person name="van Veen J.A."/>
            <person name="Kowalchuk G.A."/>
        </authorList>
    </citation>
    <scope>NUCLEOTIDE SEQUENCE</scope>
</reference>
<feature type="signal peptide" evidence="1">
    <location>
        <begin position="1"/>
        <end position="25"/>
    </location>
</feature>
<sequence length="746" mass="79488">MNLFPRIKLLVLAAAFCAGCVSVTAQTGASATWRVQRYDLDVALPEAGRVITVKADLSIGNVSTGPAGTLTLRISPSADVSSVKINDAATDFSKSEETINAAASLQRIVMRFPSVPAGGVIKAAVEYKLNIKDNNAVAAFSPVGAQFLPLSYWYPTPNSWYFARGSDAAPFSIHSSQHLPSGLEFVSSGSVALPGQPFFLVAAWEHTDVNGVTVYRPRGAGAEAQKRASEMASLFSDARTYLEGILGKVPDAPLRIVASRRGSGFSGGGTVIVDEAVFRRSKIDSLTAMNIAEAAAKLWLGGSVTVGGDGYGAISEGLSRYLATQFLESKYGKDIADVERLRQRVSYAAVSKRDAPLSTVAPIDDYYFPEVANKGAMVWRILAKRAGQTEFSNALRSAMQDGNLSLAELRAAFPAQKDLLDYLFDKVTDMDLMAGTPVAAGGETKVALRNTGAADVTVDLSATTSTGERLSTSTTIRAASFGEVAFKTPAKIVRVEIDSDKLYPQTDYSDDVAPRETTDSDPLLAAKRLFDKQDLPGAEASANAVLRNMPRFDDLRVLLARALLAENRTVEAEREFHAVLDEKLPTSRSLAWANVGLAEAAAKSNQNDAAVRSAEAAIVADAEYGASLAARNLRSKVASATPVDAGVKAFFADFDRAASANKKADVDAMIVPGEITRFAAAVAGSTQQWQTQVTHVDPIDANTVLVEANMTVKLLNKDAETGMAVYRLVKVGGNWRLAAVEMFEVR</sequence>
<dbReference type="SUPFAM" id="SSF48452">
    <property type="entry name" value="TPR-like"/>
    <property type="match status" value="1"/>
</dbReference>
<accession>E3T6Y6</accession>
<dbReference type="SUPFAM" id="SSF55486">
    <property type="entry name" value="Metalloproteases ('zincins'), catalytic domain"/>
    <property type="match status" value="1"/>
</dbReference>
<dbReference type="Gene3D" id="1.25.40.10">
    <property type="entry name" value="Tetratricopeptide repeat domain"/>
    <property type="match status" value="1"/>
</dbReference>
<protein>
    <submittedName>
        <fullName evidence="2">Uncharacterized protein</fullName>
    </submittedName>
</protein>
<keyword evidence="1" id="KW-0732">Signal</keyword>
<dbReference type="Gene3D" id="1.10.390.10">
    <property type="entry name" value="Neutral Protease Domain 2"/>
    <property type="match status" value="1"/>
</dbReference>
<name>E3T6Y6_9BACT</name>
<dbReference type="EMBL" id="GU260711">
    <property type="protein sequence ID" value="ADC36080.1"/>
    <property type="molecule type" value="Genomic_DNA"/>
</dbReference>
<evidence type="ECO:0000256" key="1">
    <source>
        <dbReference type="SAM" id="SignalP"/>
    </source>
</evidence>